<feature type="compositionally biased region" description="Polar residues" evidence="6">
    <location>
        <begin position="17"/>
        <end position="33"/>
    </location>
</feature>
<evidence type="ECO:0000259" key="8">
    <source>
        <dbReference type="Pfam" id="PF20811"/>
    </source>
</evidence>
<dbReference type="GO" id="GO:0005634">
    <property type="term" value="C:nucleus"/>
    <property type="evidence" value="ECO:0007669"/>
    <property type="project" value="TreeGrafter"/>
</dbReference>
<comment type="similarity">
    <text evidence="1">Belongs to the poly(ADP-ribose) glycohydrolase family.</text>
</comment>
<dbReference type="GO" id="GO:1990966">
    <property type="term" value="P:ATP generation from poly-ADP-D-ribose"/>
    <property type="evidence" value="ECO:0007669"/>
    <property type="project" value="TreeGrafter"/>
</dbReference>
<evidence type="ECO:0000256" key="2">
    <source>
        <dbReference type="ARBA" id="ARBA00012255"/>
    </source>
</evidence>
<evidence type="ECO:0000256" key="5">
    <source>
        <dbReference type="PIRSR" id="PIRSR607724-2"/>
    </source>
</evidence>
<dbReference type="PANTHER" id="PTHR12837">
    <property type="entry name" value="POLY ADP-RIBOSE GLYCOHYDROLASE"/>
    <property type="match status" value="1"/>
</dbReference>
<evidence type="ECO:0000256" key="3">
    <source>
        <dbReference type="ARBA" id="ARBA00022801"/>
    </source>
</evidence>
<feature type="compositionally biased region" description="Basic and acidic residues" evidence="6">
    <location>
        <begin position="1"/>
        <end position="14"/>
    </location>
</feature>
<feature type="active site" evidence="4">
    <location>
        <position position="421"/>
    </location>
</feature>
<feature type="compositionally biased region" description="Polar residues" evidence="6">
    <location>
        <begin position="75"/>
        <end position="103"/>
    </location>
</feature>
<organism evidence="9 10">
    <name type="scientific">Gouania willdenowi</name>
    <name type="common">Blunt-snouted clingfish</name>
    <name type="synonym">Lepadogaster willdenowi</name>
    <dbReference type="NCBI Taxonomy" id="441366"/>
    <lineage>
        <taxon>Eukaryota</taxon>
        <taxon>Metazoa</taxon>
        <taxon>Chordata</taxon>
        <taxon>Craniata</taxon>
        <taxon>Vertebrata</taxon>
        <taxon>Euteleostomi</taxon>
        <taxon>Actinopterygii</taxon>
        <taxon>Neopterygii</taxon>
        <taxon>Teleostei</taxon>
        <taxon>Neoteleostei</taxon>
        <taxon>Acanthomorphata</taxon>
        <taxon>Ovalentaria</taxon>
        <taxon>Blenniimorphae</taxon>
        <taxon>Blenniiformes</taxon>
        <taxon>Gobiesocoidei</taxon>
        <taxon>Gobiesocidae</taxon>
        <taxon>Gobiesocinae</taxon>
        <taxon>Gouania</taxon>
    </lineage>
</organism>
<dbReference type="EC" id="3.2.1.143" evidence="2"/>
<dbReference type="GO" id="GO:0006282">
    <property type="term" value="P:regulation of DNA repair"/>
    <property type="evidence" value="ECO:0007669"/>
    <property type="project" value="InterPro"/>
</dbReference>
<keyword evidence="10" id="KW-1185">Reference proteome</keyword>
<dbReference type="GO" id="GO:0005975">
    <property type="term" value="P:carbohydrate metabolic process"/>
    <property type="evidence" value="ECO:0007669"/>
    <property type="project" value="InterPro"/>
</dbReference>
<evidence type="ECO:0000256" key="1">
    <source>
        <dbReference type="ARBA" id="ARBA00009545"/>
    </source>
</evidence>
<evidence type="ECO:0000313" key="10">
    <source>
        <dbReference type="Proteomes" id="UP000694680"/>
    </source>
</evidence>
<dbReference type="InterPro" id="IPR046372">
    <property type="entry name" value="PARG_cat_C"/>
</dbReference>
<proteinExistence type="inferred from homology"/>
<evidence type="ECO:0000259" key="7">
    <source>
        <dbReference type="Pfam" id="PF05028"/>
    </source>
</evidence>
<evidence type="ECO:0000256" key="4">
    <source>
        <dbReference type="PIRSR" id="PIRSR607724-1"/>
    </source>
</evidence>
<feature type="binding site" evidence="5">
    <location>
        <position position="438"/>
    </location>
    <ligand>
        <name>substrate</name>
    </ligand>
</feature>
<reference evidence="9" key="1">
    <citation type="submission" date="2020-06" db="EMBL/GenBank/DDBJ databases">
        <authorList>
            <consortium name="Wellcome Sanger Institute Data Sharing"/>
        </authorList>
    </citation>
    <scope>NUCLEOTIDE SEQUENCE [LARGE SCALE GENOMIC DNA]</scope>
</reference>
<dbReference type="Pfam" id="PF20811">
    <property type="entry name" value="PARG_cat_N"/>
    <property type="match status" value="1"/>
</dbReference>
<protein>
    <recommendedName>
        <fullName evidence="2">poly(ADP-ribose) glycohydrolase</fullName>
        <ecNumber evidence="2">3.2.1.143</ecNumber>
    </recommendedName>
</protein>
<gene>
    <name evidence="9" type="primary">parga</name>
</gene>
<evidence type="ECO:0000313" key="9">
    <source>
        <dbReference type="Ensembl" id="ENSGWIP00000048119.1"/>
    </source>
</evidence>
<feature type="active site" evidence="4">
    <location>
        <position position="440"/>
    </location>
</feature>
<reference evidence="9" key="3">
    <citation type="submission" date="2025-09" db="UniProtKB">
        <authorList>
            <consortium name="Ensembl"/>
        </authorList>
    </citation>
    <scope>IDENTIFICATION</scope>
</reference>
<evidence type="ECO:0000256" key="6">
    <source>
        <dbReference type="SAM" id="MobiDB-lite"/>
    </source>
</evidence>
<feature type="binding site" evidence="5">
    <location>
        <position position="424"/>
    </location>
    <ligand>
        <name>substrate</name>
    </ligand>
</feature>
<dbReference type="Proteomes" id="UP000694680">
    <property type="component" value="Chromosome 15"/>
</dbReference>
<dbReference type="PANTHER" id="PTHR12837:SF8">
    <property type="entry name" value="POLY(ADP-RIBOSE) GLYCOHYDROLASE"/>
    <property type="match status" value="1"/>
</dbReference>
<dbReference type="InterPro" id="IPR048362">
    <property type="entry name" value="PARG_helical"/>
</dbReference>
<dbReference type="GO" id="GO:0004649">
    <property type="term" value="F:poly(ADP-ribose) glycohydrolase activity"/>
    <property type="evidence" value="ECO:0007669"/>
    <property type="project" value="UniProtKB-EC"/>
</dbReference>
<accession>A0A8C5HSK0</accession>
<dbReference type="AlphaFoldDB" id="A0A8C5HSK0"/>
<feature type="region of interest" description="Disordered" evidence="6">
    <location>
        <begin position="1"/>
        <end position="125"/>
    </location>
</feature>
<feature type="active site" evidence="4">
    <location>
        <position position="439"/>
    </location>
</feature>
<dbReference type="GO" id="GO:0009225">
    <property type="term" value="P:nucleotide-sugar metabolic process"/>
    <property type="evidence" value="ECO:0007669"/>
    <property type="project" value="TreeGrafter"/>
</dbReference>
<feature type="domain" description="PARG helical" evidence="8">
    <location>
        <begin position="291"/>
        <end position="383"/>
    </location>
</feature>
<name>A0A8C5HSK0_GOUWI</name>
<sequence>DPPKANTNNKEEVHCGSQMSDSTNDETLSQNTLDDVASQPLLDLGSGSDLDESAIACRGPQTAPAHCSNRKTSKRASSPASQPVKSTCAASTPKLTLSLSESPSKAAHMPSDVEMLSPDSPAKTITPNSCTVNDYDGGCAEDSGVAKAAQANIPHLSSASCSEDKKWLGTPIEDLRRIPECSHALPHLKTTHNHTVTIRTDLLREGEMPFPYPTKFKDTWDDVSVKMPCSEKNLFPMDIEVMQVIILIILVNSFSVGFQDSILRYNVAHAKKWDFTALNLLCTEVSCWSKSRCHLPIPLLKSKNHHSLTMSQEQIACLLANAFFCTFPRRNSRKSEYGNYPEINFYRLFEGSSSRKIEKLKTLLCYFRRVTQTRPIGLVTFTRQTLNSPPNWERSQRPFTRLHITCEGNIEDNGYGMLQVDFANRMVGGGVTGHGLVQEEIRFVINPELIISRLFTEALESNECLIITGSEQYSTYTGYAETYKWKDSFKDQRPRDDWQRKCTEIVAIDAVKYRHFLEQFAPDKMKRELNKAYCGFHRHNVSNKHLPAIATGNWGCGAFGGDTRLKALIQLMAAAEAERDVAYFTFGDSLLMKDVHEMHTFLTERRVTVGHLYSLLIQYFHAVCKNSRTAKPDYSLYSFIYDKASSADTLDSAKNSGMSPDSR</sequence>
<dbReference type="Pfam" id="PF05028">
    <property type="entry name" value="PARG_cat_C"/>
    <property type="match status" value="1"/>
</dbReference>
<feature type="binding site" evidence="5">
    <location>
        <position position="479"/>
    </location>
    <ligand>
        <name>substrate</name>
    </ligand>
</feature>
<feature type="domain" description="PARG catalytic Macro" evidence="7">
    <location>
        <begin position="390"/>
        <end position="592"/>
    </location>
</feature>
<dbReference type="GO" id="GO:0005737">
    <property type="term" value="C:cytoplasm"/>
    <property type="evidence" value="ECO:0007669"/>
    <property type="project" value="TreeGrafter"/>
</dbReference>
<keyword evidence="3" id="KW-0378">Hydrolase</keyword>
<dbReference type="InterPro" id="IPR007724">
    <property type="entry name" value="Poly_GlycHdrlase"/>
</dbReference>
<reference evidence="9" key="2">
    <citation type="submission" date="2025-08" db="UniProtKB">
        <authorList>
            <consortium name="Ensembl"/>
        </authorList>
    </citation>
    <scope>IDENTIFICATION</scope>
</reference>
<dbReference type="Ensembl" id="ENSGWIT00000052041.1">
    <property type="protein sequence ID" value="ENSGWIP00000048119.1"/>
    <property type="gene ID" value="ENSGWIG00000023533.1"/>
</dbReference>